<evidence type="ECO:0000256" key="1">
    <source>
        <dbReference type="SAM" id="Phobius"/>
    </source>
</evidence>
<dbReference type="InParanoid" id="A0A067RR64"/>
<gene>
    <name evidence="2" type="ORF">L798_01840</name>
</gene>
<reference evidence="2 3" key="1">
    <citation type="journal article" date="2014" name="Nat. Commun.">
        <title>Molecular traces of alternative social organization in a termite genome.</title>
        <authorList>
            <person name="Terrapon N."/>
            <person name="Li C."/>
            <person name="Robertson H.M."/>
            <person name="Ji L."/>
            <person name="Meng X."/>
            <person name="Booth W."/>
            <person name="Chen Z."/>
            <person name="Childers C.P."/>
            <person name="Glastad K.M."/>
            <person name="Gokhale K."/>
            <person name="Gowin J."/>
            <person name="Gronenberg W."/>
            <person name="Hermansen R.A."/>
            <person name="Hu H."/>
            <person name="Hunt B.G."/>
            <person name="Huylmans A.K."/>
            <person name="Khalil S.M."/>
            <person name="Mitchell R.D."/>
            <person name="Munoz-Torres M.C."/>
            <person name="Mustard J.A."/>
            <person name="Pan H."/>
            <person name="Reese J.T."/>
            <person name="Scharf M.E."/>
            <person name="Sun F."/>
            <person name="Vogel H."/>
            <person name="Xiao J."/>
            <person name="Yang W."/>
            <person name="Yang Z."/>
            <person name="Yang Z."/>
            <person name="Zhou J."/>
            <person name="Zhu J."/>
            <person name="Brent C.S."/>
            <person name="Elsik C.G."/>
            <person name="Goodisman M.A."/>
            <person name="Liberles D.A."/>
            <person name="Roe R.M."/>
            <person name="Vargo E.L."/>
            <person name="Vilcinskas A."/>
            <person name="Wang J."/>
            <person name="Bornberg-Bauer E."/>
            <person name="Korb J."/>
            <person name="Zhang G."/>
            <person name="Liebig J."/>
        </authorList>
    </citation>
    <scope>NUCLEOTIDE SEQUENCE [LARGE SCALE GENOMIC DNA]</scope>
    <source>
        <tissue evidence="2">Whole organism</tissue>
    </source>
</reference>
<dbReference type="Proteomes" id="UP000027135">
    <property type="component" value="Unassembled WGS sequence"/>
</dbReference>
<feature type="transmembrane region" description="Helical" evidence="1">
    <location>
        <begin position="24"/>
        <end position="44"/>
    </location>
</feature>
<keyword evidence="1" id="KW-0472">Membrane</keyword>
<organism evidence="2 3">
    <name type="scientific">Zootermopsis nevadensis</name>
    <name type="common">Dampwood termite</name>
    <dbReference type="NCBI Taxonomy" id="136037"/>
    <lineage>
        <taxon>Eukaryota</taxon>
        <taxon>Metazoa</taxon>
        <taxon>Ecdysozoa</taxon>
        <taxon>Arthropoda</taxon>
        <taxon>Hexapoda</taxon>
        <taxon>Insecta</taxon>
        <taxon>Pterygota</taxon>
        <taxon>Neoptera</taxon>
        <taxon>Polyneoptera</taxon>
        <taxon>Dictyoptera</taxon>
        <taxon>Blattodea</taxon>
        <taxon>Blattoidea</taxon>
        <taxon>Termitoidae</taxon>
        <taxon>Termopsidae</taxon>
        <taxon>Zootermopsis</taxon>
    </lineage>
</organism>
<keyword evidence="1" id="KW-0812">Transmembrane</keyword>
<proteinExistence type="predicted"/>
<evidence type="ECO:0000313" key="2">
    <source>
        <dbReference type="EMBL" id="KDR22234.1"/>
    </source>
</evidence>
<keyword evidence="3" id="KW-1185">Reference proteome</keyword>
<sequence length="67" mass="7535">MRLFCNSISVGDLKMKWKCSNIRSHVWTIAMILQILLTTCVLLVESEGEDAIAQEISHIPQVNLHGV</sequence>
<dbReference type="EMBL" id="KK852514">
    <property type="protein sequence ID" value="KDR22234.1"/>
    <property type="molecule type" value="Genomic_DNA"/>
</dbReference>
<evidence type="ECO:0000313" key="3">
    <source>
        <dbReference type="Proteomes" id="UP000027135"/>
    </source>
</evidence>
<protein>
    <submittedName>
        <fullName evidence="2">Uncharacterized protein</fullName>
    </submittedName>
</protein>
<dbReference type="AlphaFoldDB" id="A0A067RR64"/>
<accession>A0A067RR64</accession>
<keyword evidence="1" id="KW-1133">Transmembrane helix</keyword>
<name>A0A067RR64_ZOONE</name>